<reference evidence="2" key="2">
    <citation type="submission" date="2020-11" db="EMBL/GenBank/DDBJ databases">
        <authorList>
            <person name="McCartney M.A."/>
            <person name="Auch B."/>
            <person name="Kono T."/>
            <person name="Mallez S."/>
            <person name="Becker A."/>
            <person name="Gohl D.M."/>
            <person name="Silverstein K.A.T."/>
            <person name="Koren S."/>
            <person name="Bechman K.B."/>
            <person name="Herman A."/>
            <person name="Abrahante J.E."/>
            <person name="Garbe J."/>
        </authorList>
    </citation>
    <scope>NUCLEOTIDE SEQUENCE</scope>
    <source>
        <strain evidence="2">Duluth1</strain>
        <tissue evidence="2">Whole animal</tissue>
    </source>
</reference>
<feature type="region of interest" description="Disordered" evidence="1">
    <location>
        <begin position="1218"/>
        <end position="1303"/>
    </location>
</feature>
<sequence length="1341" mass="153612">MEVKRSSLNKQDSSFEDPFSVHPWDSLITKLCQEFSVEDSDFDNFLRSSKFRIGDDNYNRIQSLDGRTGRKYHEFFDCLEKKFGQDGTVEFLINLTANLNFHGDSGNVPFSRVFEQYKQESAKYHRQLTAKGLELDPNFVGRVELSSKIIEILQKRTDEIGPSPEKYPKGVVLCGLPGMGKTSLASQICYIMRFGSNVVRNWNIIVVNQRDKTEVGELLSDLIDSIGKEMGNDDIVCEFKSVTCQREKVMSLLKDLGERKRDYLVLLDNMDGHFNHEHSPCEELLTEIFETISKVDNIKIVMTVCKSVSKSNATNLFGGKPAFRGHVIEFKLNGLSYEDAEQIMTKISGRVDEHKIDSRLCRQAFDACDGNPMGIKTLSVFLRDSCNDDFVRSSLKTGELFSVMSYLKQTFAKIIPEGLQRFIARLFVFNTNWFAVKDAQYVSQIEPDVSQRHCVETIKKLHILQTYHLLERDFFSVMRQKSGKQEEWIGKQDERSCKQEERFAFHSIVAEFLSQTFKESACFKQEFVDGRNAFLSYFCKRIEKSGRKMNARNPLEIKVHMEELKPHLSLFFKLILEEKKSLCSLLDKGKQPLIIRCSYIWDVSEFTNAQYLQLMFAKRQAQLAEKAKELMHFIYWKSTEATCLMKSDKLNIALEYMDNINGQFKIADVGQFAYIADGWNVEKADETFAFCTFYKVYGIIYLRMGTKENNKDKLNIALVKFGKAIDIIHSERSKKLKKVFESDIAKIQNLRGCVYFSIGDLTNALECHKSAKVSDCTRPSFVSQRIEFAANIAACYHQMGLNTKIENDRMKHLSNALKEYDNCIGLNKQIGMQDSTTSLTILRNRADVFYVKGELERALTDGNNVMKIARKLYVPPHVDITVAIERAACYHFKLGKRLRDEDGEIDKGTDLMQKGLQLYEDMLFEICNGGLLPFENNDDRVIFSELEELIKNRLDPAQPNFDQSVYVEALYHIKNGDSSMCDGPNRMAYQYLIEWLRNRRMQLRTNKQYRNAKDNHLKLMEKLGLSKKAIEKIKHKYQDFELGKFNKLISKNQSYVPDYEEQERVRQAIAAGAEIILDPNQNMEDSSDGWSDTDESESSSDDDATAEIDTHYDMVLSRQRKDSGVCDEYISIDVEPTGDDVDKDMHQIEKAFGGIDCCLDSGSFDNHDQDPSATDNKVDRDIEHVLVGKRRDLRRQRSIDSSYDVSNSIVAEGEVKLRNMSTSRSSRSSLGSLKRKSSSVSSSGSFTEPWLKTSSFSSQTSQGESSFDNDIIEYDEDELRARDCDQKRQSWANTGKQESITSELSKLQVLDDEFEPGPKQPKIEETDDKLTIAANANNGLI</sequence>
<feature type="region of interest" description="Disordered" evidence="1">
    <location>
        <begin position="1075"/>
        <end position="1107"/>
    </location>
</feature>
<proteinExistence type="predicted"/>
<feature type="compositionally biased region" description="Acidic residues" evidence="1">
    <location>
        <begin position="1085"/>
        <end position="1106"/>
    </location>
</feature>
<dbReference type="OrthoDB" id="6117615at2759"/>
<evidence type="ECO:0000256" key="1">
    <source>
        <dbReference type="SAM" id="MobiDB-lite"/>
    </source>
</evidence>
<name>A0A9D4KAI7_DREPO</name>
<organism evidence="2 3">
    <name type="scientific">Dreissena polymorpha</name>
    <name type="common">Zebra mussel</name>
    <name type="synonym">Mytilus polymorpha</name>
    <dbReference type="NCBI Taxonomy" id="45954"/>
    <lineage>
        <taxon>Eukaryota</taxon>
        <taxon>Metazoa</taxon>
        <taxon>Spiralia</taxon>
        <taxon>Lophotrochozoa</taxon>
        <taxon>Mollusca</taxon>
        <taxon>Bivalvia</taxon>
        <taxon>Autobranchia</taxon>
        <taxon>Heteroconchia</taxon>
        <taxon>Euheterodonta</taxon>
        <taxon>Imparidentia</taxon>
        <taxon>Neoheterodontei</taxon>
        <taxon>Myida</taxon>
        <taxon>Dreissenoidea</taxon>
        <taxon>Dreissenidae</taxon>
        <taxon>Dreissena</taxon>
    </lineage>
</organism>
<dbReference type="SUPFAM" id="SSF52540">
    <property type="entry name" value="P-loop containing nucleoside triphosphate hydrolases"/>
    <property type="match status" value="1"/>
</dbReference>
<comment type="caution">
    <text evidence="2">The sequence shown here is derived from an EMBL/GenBank/DDBJ whole genome shotgun (WGS) entry which is preliminary data.</text>
</comment>
<dbReference type="InterPro" id="IPR011990">
    <property type="entry name" value="TPR-like_helical_dom_sf"/>
</dbReference>
<dbReference type="SUPFAM" id="SSF48452">
    <property type="entry name" value="TPR-like"/>
    <property type="match status" value="1"/>
</dbReference>
<feature type="compositionally biased region" description="Polar residues" evidence="1">
    <location>
        <begin position="1289"/>
        <end position="1303"/>
    </location>
</feature>
<evidence type="ECO:0000313" key="3">
    <source>
        <dbReference type="Proteomes" id="UP000828390"/>
    </source>
</evidence>
<reference evidence="2" key="1">
    <citation type="journal article" date="2019" name="bioRxiv">
        <title>The Genome of the Zebra Mussel, Dreissena polymorpha: A Resource for Invasive Species Research.</title>
        <authorList>
            <person name="McCartney M.A."/>
            <person name="Auch B."/>
            <person name="Kono T."/>
            <person name="Mallez S."/>
            <person name="Zhang Y."/>
            <person name="Obille A."/>
            <person name="Becker A."/>
            <person name="Abrahante J.E."/>
            <person name="Garbe J."/>
            <person name="Badalamenti J.P."/>
            <person name="Herman A."/>
            <person name="Mangelson H."/>
            <person name="Liachko I."/>
            <person name="Sullivan S."/>
            <person name="Sone E.D."/>
            <person name="Koren S."/>
            <person name="Silverstein K.A.T."/>
            <person name="Beckman K.B."/>
            <person name="Gohl D.M."/>
        </authorList>
    </citation>
    <scope>NUCLEOTIDE SEQUENCE</scope>
    <source>
        <strain evidence="2">Duluth1</strain>
        <tissue evidence="2">Whole animal</tissue>
    </source>
</reference>
<dbReference type="Proteomes" id="UP000828390">
    <property type="component" value="Unassembled WGS sequence"/>
</dbReference>
<dbReference type="InterPro" id="IPR027417">
    <property type="entry name" value="P-loop_NTPase"/>
</dbReference>
<keyword evidence="3" id="KW-1185">Reference proteome</keyword>
<feature type="compositionally biased region" description="Basic and acidic residues" evidence="1">
    <location>
        <begin position="1279"/>
        <end position="1288"/>
    </location>
</feature>
<accession>A0A9D4KAI7</accession>
<dbReference type="Gene3D" id="3.40.50.300">
    <property type="entry name" value="P-loop containing nucleotide triphosphate hydrolases"/>
    <property type="match status" value="1"/>
</dbReference>
<evidence type="ECO:0000313" key="2">
    <source>
        <dbReference type="EMBL" id="KAH3835812.1"/>
    </source>
</evidence>
<protein>
    <submittedName>
        <fullName evidence="2">Uncharacterized protein</fullName>
    </submittedName>
</protein>
<feature type="compositionally biased region" description="Low complexity" evidence="1">
    <location>
        <begin position="1221"/>
        <end position="1245"/>
    </location>
</feature>
<dbReference type="Gene3D" id="1.25.40.10">
    <property type="entry name" value="Tetratricopeptide repeat domain"/>
    <property type="match status" value="1"/>
</dbReference>
<gene>
    <name evidence="2" type="ORF">DPMN_109176</name>
</gene>
<feature type="compositionally biased region" description="Low complexity" evidence="1">
    <location>
        <begin position="1253"/>
        <end position="1266"/>
    </location>
</feature>
<dbReference type="EMBL" id="JAIWYP010000004">
    <property type="protein sequence ID" value="KAH3835812.1"/>
    <property type="molecule type" value="Genomic_DNA"/>
</dbReference>